<dbReference type="InterPro" id="IPR036179">
    <property type="entry name" value="Ig-like_dom_sf"/>
</dbReference>
<feature type="signal peptide" evidence="2">
    <location>
        <begin position="1"/>
        <end position="16"/>
    </location>
</feature>
<evidence type="ECO:0000313" key="3">
    <source>
        <dbReference type="Proteomes" id="UP000515140"/>
    </source>
</evidence>
<dbReference type="Proteomes" id="UP000515140">
    <property type="component" value="Unplaced"/>
</dbReference>
<protein>
    <submittedName>
        <fullName evidence="4">Uncharacterized protein LOC110220134 isoform X1</fullName>
    </submittedName>
</protein>
<proteinExistence type="predicted"/>
<evidence type="ECO:0000256" key="2">
    <source>
        <dbReference type="SAM" id="SignalP"/>
    </source>
</evidence>
<evidence type="ECO:0000256" key="1">
    <source>
        <dbReference type="SAM" id="MobiDB-lite"/>
    </source>
</evidence>
<evidence type="ECO:0000313" key="4">
    <source>
        <dbReference type="RefSeq" id="XP_020859691.1"/>
    </source>
</evidence>
<sequence length="272" mass="30126">MGISLFFLLCHGFSLTELCQVWEGILGLQALPPPRIFLEPTFPVKLGDLVKYECVGAYGSLQCLLLRVDRPGMSPRVVFREDAIWEGRVGWFFMDNVAAQHTGIYTCVYYFNGFYSKNSNELPLIIREKCSIQNEKTPALCPGQGPSRSAERPEDSGVLEAGWKDPQVPSLHWKRRRWGDGSCLPPRGWLPLPGRSSGRNGALPSAATPHQPRKGRAGPRAIDLGWASWKEEPLKSQSQGSCTSHGVLPPRLADPVLPTHPFPLSVPQFPSL</sequence>
<dbReference type="GeneID" id="110220134"/>
<dbReference type="InterPro" id="IPR013783">
    <property type="entry name" value="Ig-like_fold"/>
</dbReference>
<keyword evidence="3" id="KW-1185">Reference proteome</keyword>
<dbReference type="SUPFAM" id="SSF48726">
    <property type="entry name" value="Immunoglobulin"/>
    <property type="match status" value="1"/>
</dbReference>
<feature type="region of interest" description="Disordered" evidence="1">
    <location>
        <begin position="137"/>
        <end position="163"/>
    </location>
</feature>
<accession>A0A6P5LUD2</accession>
<gene>
    <name evidence="4" type="primary">LOC110220134</name>
</gene>
<dbReference type="KEGG" id="pcw:110220134"/>
<keyword evidence="2" id="KW-0732">Signal</keyword>
<dbReference type="RefSeq" id="XP_020859691.1">
    <property type="nucleotide sequence ID" value="XM_021004032.1"/>
</dbReference>
<feature type="region of interest" description="Disordered" evidence="1">
    <location>
        <begin position="189"/>
        <end position="260"/>
    </location>
</feature>
<feature type="chain" id="PRO_5027936892" evidence="2">
    <location>
        <begin position="17"/>
        <end position="272"/>
    </location>
</feature>
<dbReference type="AlphaFoldDB" id="A0A6P5LUD2"/>
<feature type="compositionally biased region" description="Polar residues" evidence="1">
    <location>
        <begin position="235"/>
        <end position="244"/>
    </location>
</feature>
<organism evidence="3 4">
    <name type="scientific">Phascolarctos cinereus</name>
    <name type="common">Koala</name>
    <dbReference type="NCBI Taxonomy" id="38626"/>
    <lineage>
        <taxon>Eukaryota</taxon>
        <taxon>Metazoa</taxon>
        <taxon>Chordata</taxon>
        <taxon>Craniata</taxon>
        <taxon>Vertebrata</taxon>
        <taxon>Euteleostomi</taxon>
        <taxon>Mammalia</taxon>
        <taxon>Metatheria</taxon>
        <taxon>Diprotodontia</taxon>
        <taxon>Phascolarctidae</taxon>
        <taxon>Phascolarctos</taxon>
    </lineage>
</organism>
<dbReference type="Gene3D" id="2.60.40.10">
    <property type="entry name" value="Immunoglobulins"/>
    <property type="match status" value="1"/>
</dbReference>
<reference evidence="4" key="1">
    <citation type="submission" date="2025-08" db="UniProtKB">
        <authorList>
            <consortium name="RefSeq"/>
        </authorList>
    </citation>
    <scope>IDENTIFICATION</scope>
    <source>
        <tissue evidence="4">Spleen</tissue>
    </source>
</reference>
<name>A0A6P5LUD2_PHACI</name>
<dbReference type="InParanoid" id="A0A6P5LUD2"/>